<dbReference type="InterPro" id="IPR037171">
    <property type="entry name" value="NagB/RpiA_transferase-like"/>
</dbReference>
<dbReference type="Pfam" id="PF02589">
    <property type="entry name" value="LUD_dom"/>
    <property type="match status" value="1"/>
</dbReference>
<reference evidence="3" key="1">
    <citation type="journal article" date="2019" name="Int. J. Syst. Evol. Microbiol.">
        <title>The Global Catalogue of Microorganisms (GCM) 10K type strain sequencing project: providing services to taxonomists for standard genome sequencing and annotation.</title>
        <authorList>
            <consortium name="The Broad Institute Genomics Platform"/>
            <consortium name="The Broad Institute Genome Sequencing Center for Infectious Disease"/>
            <person name="Wu L."/>
            <person name="Ma J."/>
        </authorList>
    </citation>
    <scope>NUCLEOTIDE SEQUENCE [LARGE SCALE GENOMIC DNA]</scope>
    <source>
        <strain evidence="3">JCM 17525</strain>
    </source>
</reference>
<proteinExistence type="predicted"/>
<accession>A0ABP7H762</accession>
<dbReference type="EMBL" id="BAABBI010000002">
    <property type="protein sequence ID" value="GAA3785145.1"/>
    <property type="molecule type" value="Genomic_DNA"/>
</dbReference>
<dbReference type="InterPro" id="IPR003741">
    <property type="entry name" value="LUD_dom"/>
</dbReference>
<keyword evidence="3" id="KW-1185">Reference proteome</keyword>
<comment type="caution">
    <text evidence="2">The sequence shown here is derived from an EMBL/GenBank/DDBJ whole genome shotgun (WGS) entry which is preliminary data.</text>
</comment>
<evidence type="ECO:0000313" key="3">
    <source>
        <dbReference type="Proteomes" id="UP001501456"/>
    </source>
</evidence>
<dbReference type="RefSeq" id="WP_344729417.1">
    <property type="nucleotide sequence ID" value="NZ_BAABBI010000002.1"/>
</dbReference>
<organism evidence="2 3">
    <name type="scientific">Corallibacter vietnamensis</name>
    <dbReference type="NCBI Taxonomy" id="904130"/>
    <lineage>
        <taxon>Bacteria</taxon>
        <taxon>Pseudomonadati</taxon>
        <taxon>Bacteroidota</taxon>
        <taxon>Flavobacteriia</taxon>
        <taxon>Flavobacteriales</taxon>
        <taxon>Flavobacteriaceae</taxon>
        <taxon>Corallibacter</taxon>
    </lineage>
</organism>
<name>A0ABP7H762_9FLAO</name>
<dbReference type="SUPFAM" id="SSF100950">
    <property type="entry name" value="NagB/RpiA/CoA transferase-like"/>
    <property type="match status" value="1"/>
</dbReference>
<dbReference type="Gene3D" id="3.40.50.10420">
    <property type="entry name" value="NagB/RpiA/CoA transferase-like"/>
    <property type="match status" value="1"/>
</dbReference>
<protein>
    <recommendedName>
        <fullName evidence="1">LUD domain-containing protein</fullName>
    </recommendedName>
</protein>
<dbReference type="InterPro" id="IPR024185">
    <property type="entry name" value="FTHF_cligase-like_sf"/>
</dbReference>
<evidence type="ECO:0000313" key="2">
    <source>
        <dbReference type="EMBL" id="GAA3785145.1"/>
    </source>
</evidence>
<sequence>MSLFRKIFGSKSDKKETELKSEERGKYMPEIKLPIDERFTIKFKENGGKFLYCENLNEIFESLNNILEENHWENEKALIIDENLQNKFSNSGLNPTKSFQESSFFLTTCENLIADDGSLLISSNQIAEKKLREFPDSFIVFATTSQITANIGDGLRGIKSKNMQKIPTNITTIKHFKLQEEKQEEKDFLSYGSSSKNLYLLLLEDL</sequence>
<dbReference type="Proteomes" id="UP001501456">
    <property type="component" value="Unassembled WGS sequence"/>
</dbReference>
<evidence type="ECO:0000259" key="1">
    <source>
        <dbReference type="Pfam" id="PF02589"/>
    </source>
</evidence>
<gene>
    <name evidence="2" type="ORF">GCM10022271_17010</name>
</gene>
<feature type="domain" description="LUD" evidence="1">
    <location>
        <begin position="37"/>
        <end position="175"/>
    </location>
</feature>